<evidence type="ECO:0000313" key="2">
    <source>
        <dbReference type="EMBL" id="UYH51124.1"/>
    </source>
</evidence>
<accession>A0ABY6GHZ3</accession>
<dbReference type="SUPFAM" id="SSF55729">
    <property type="entry name" value="Acyl-CoA N-acyltransferases (Nat)"/>
    <property type="match status" value="1"/>
</dbReference>
<dbReference type="InterPro" id="IPR016181">
    <property type="entry name" value="Acyl_CoA_acyltransferase"/>
</dbReference>
<evidence type="ECO:0000313" key="3">
    <source>
        <dbReference type="Proteomes" id="UP001163831"/>
    </source>
</evidence>
<dbReference type="InterPro" id="IPR054597">
    <property type="entry name" value="FeeM_cat"/>
</dbReference>
<evidence type="ECO:0000259" key="1">
    <source>
        <dbReference type="Pfam" id="PF21926"/>
    </source>
</evidence>
<dbReference type="RefSeq" id="WP_319806718.1">
    <property type="nucleotide sequence ID" value="NZ_CP107052.1"/>
</dbReference>
<reference evidence="2" key="1">
    <citation type="submission" date="2022-10" db="EMBL/GenBank/DDBJ databases">
        <title>Candidatus Kirkpatrella diaphorinas gen. nov., sp. nov., an uncultured endosymbiont identified in a population of Diaphorina citri from Hawaii.</title>
        <authorList>
            <person name="Henry E.M."/>
            <person name="Carlson C.R."/>
            <person name="Kuo Y.-W."/>
        </authorList>
    </citation>
    <scope>NUCLEOTIDE SEQUENCE</scope>
    <source>
        <strain evidence="2">CADCRV1</strain>
    </source>
</reference>
<name>A0ABY6GHZ3_9PROT</name>
<dbReference type="Pfam" id="PF21926">
    <property type="entry name" value="FeeM"/>
    <property type="match status" value="1"/>
</dbReference>
<proteinExistence type="predicted"/>
<keyword evidence="3" id="KW-1185">Reference proteome</keyword>
<sequence>MFMTCSSARIAHINPEELPKVSNFIPTDVYLAKMAFDEDTREDAYRLRYQCYLASGHIEPNNSGLFSDDYDLLPNSRTIVLYRDGDPVASVRVCLLLQGAGQRSPCYDAFPETIDRIMRDAAHAVSGPVRVAEYTRLVRDPSLDRGGAIVYLLYRIASYVSMMSHAQITIACVRKSHASFYRRLGYQAETAPQPYPGLKCRMQLMSSDRKRFDELRAAFPIMDPFTTATGPLDDFMSGGAVYLRAGDLR</sequence>
<dbReference type="Gene3D" id="3.40.630.30">
    <property type="match status" value="1"/>
</dbReference>
<dbReference type="EMBL" id="CP107052">
    <property type="protein sequence ID" value="UYH51124.1"/>
    <property type="molecule type" value="Genomic_DNA"/>
</dbReference>
<dbReference type="Proteomes" id="UP001163831">
    <property type="component" value="Chromosome"/>
</dbReference>
<feature type="domain" description="N-acyl amino acid synthase FeeM catalytic core" evidence="1">
    <location>
        <begin position="43"/>
        <end position="208"/>
    </location>
</feature>
<gene>
    <name evidence="2" type="ORF">N5W20_08550</name>
</gene>
<protein>
    <recommendedName>
        <fullName evidence="1">N-acyl amino acid synthase FeeM catalytic core domain-containing protein</fullName>
    </recommendedName>
</protein>
<organism evidence="2 3">
    <name type="scientific">Candidatus Kirkpatrickella diaphorinae</name>
    <dbReference type="NCBI Taxonomy" id="2984322"/>
    <lineage>
        <taxon>Bacteria</taxon>
        <taxon>Pseudomonadati</taxon>
        <taxon>Pseudomonadota</taxon>
        <taxon>Alphaproteobacteria</taxon>
        <taxon>Acetobacterales</taxon>
        <taxon>Acetobacteraceae</taxon>
        <taxon>Candidatus Kirkpatrickella</taxon>
    </lineage>
</organism>